<protein>
    <submittedName>
        <fullName evidence="1">Uncharacterized protein</fullName>
    </submittedName>
</protein>
<accession>A0A382B7I9</accession>
<sequence length="93" mass="11115">MLKIFCLTLMIWLLPFTVGSAQKERIADLRSEGWTEIERREEIKNYPGDSPYENLTRVIQVIHFVFEKDGMTKICWISYDSQRDQIRESCKLR</sequence>
<reference evidence="1" key="1">
    <citation type="submission" date="2018-05" db="EMBL/GenBank/DDBJ databases">
        <authorList>
            <person name="Lanie J.A."/>
            <person name="Ng W.-L."/>
            <person name="Kazmierczak K.M."/>
            <person name="Andrzejewski T.M."/>
            <person name="Davidsen T.M."/>
            <person name="Wayne K.J."/>
            <person name="Tettelin H."/>
            <person name="Glass J.I."/>
            <person name="Rusch D."/>
            <person name="Podicherti R."/>
            <person name="Tsui H.-C.T."/>
            <person name="Winkler M.E."/>
        </authorList>
    </citation>
    <scope>NUCLEOTIDE SEQUENCE</scope>
</reference>
<gene>
    <name evidence="1" type="ORF">METZ01_LOCUS162438</name>
</gene>
<organism evidence="1">
    <name type="scientific">marine metagenome</name>
    <dbReference type="NCBI Taxonomy" id="408172"/>
    <lineage>
        <taxon>unclassified sequences</taxon>
        <taxon>metagenomes</taxon>
        <taxon>ecological metagenomes</taxon>
    </lineage>
</organism>
<evidence type="ECO:0000313" key="1">
    <source>
        <dbReference type="EMBL" id="SVB09584.1"/>
    </source>
</evidence>
<dbReference type="AlphaFoldDB" id="A0A382B7I9"/>
<proteinExistence type="predicted"/>
<name>A0A382B7I9_9ZZZZ</name>
<dbReference type="EMBL" id="UINC01028499">
    <property type="protein sequence ID" value="SVB09584.1"/>
    <property type="molecule type" value="Genomic_DNA"/>
</dbReference>